<feature type="region of interest" description="Disordered" evidence="1">
    <location>
        <begin position="247"/>
        <end position="273"/>
    </location>
</feature>
<keyword evidence="4" id="KW-1185">Reference proteome</keyword>
<evidence type="ECO:0000313" key="3">
    <source>
        <dbReference type="EMBL" id="MCY1079294.1"/>
    </source>
</evidence>
<evidence type="ECO:0008006" key="5">
    <source>
        <dbReference type="Google" id="ProtNLM"/>
    </source>
</evidence>
<proteinExistence type="predicted"/>
<name>A0ABT4ADK3_9BACT</name>
<evidence type="ECO:0000313" key="4">
    <source>
        <dbReference type="Proteomes" id="UP001207654"/>
    </source>
</evidence>
<keyword evidence="2" id="KW-1133">Transmembrane helix</keyword>
<keyword evidence="2" id="KW-0472">Membrane</keyword>
<sequence length="273" mass="30229">MAAEQNARMKGWAALRASAIMLGPSVVLEGMLAASVLAASAAAWEQGRRSGRPIWKLAAVGALTPWVYRLFLRSRMQRLGATRQEELQSLPGDELIPPRGALDLTHAITLRARPEEVWPWLVQIGGGERGGFYSYDWLERLAGAPVHSVERILPEYQQPKPGEPVIPDGQWRVLRVDPGRAFVLGNQDFTWAFVVQPLDTDNTRLLVRIRVSPQQAGPFSSSLIALPHLIMQRKMMKGLRRRIERTARQREAGGAVVPEMARPASEQSPAPGV</sequence>
<dbReference type="RefSeq" id="WP_267538024.1">
    <property type="nucleotide sequence ID" value="NZ_JAPNKA010000001.1"/>
</dbReference>
<protein>
    <recommendedName>
        <fullName evidence="5">Polyketide cyclase/dehydrase/lipid transport protein</fullName>
    </recommendedName>
</protein>
<dbReference type="EMBL" id="JAPNKA010000001">
    <property type="protein sequence ID" value="MCY1079294.1"/>
    <property type="molecule type" value="Genomic_DNA"/>
</dbReference>
<feature type="transmembrane region" description="Helical" evidence="2">
    <location>
        <begin position="54"/>
        <end position="72"/>
    </location>
</feature>
<comment type="caution">
    <text evidence="3">The sequence shown here is derived from an EMBL/GenBank/DDBJ whole genome shotgun (WGS) entry which is preliminary data.</text>
</comment>
<keyword evidence="2" id="KW-0812">Transmembrane</keyword>
<dbReference type="Proteomes" id="UP001207654">
    <property type="component" value="Unassembled WGS sequence"/>
</dbReference>
<evidence type="ECO:0000256" key="1">
    <source>
        <dbReference type="SAM" id="MobiDB-lite"/>
    </source>
</evidence>
<dbReference type="SUPFAM" id="SSF55961">
    <property type="entry name" value="Bet v1-like"/>
    <property type="match status" value="1"/>
</dbReference>
<accession>A0ABT4ADK3</accession>
<gene>
    <name evidence="3" type="ORF">OV287_33025</name>
</gene>
<reference evidence="3 4" key="1">
    <citation type="submission" date="2022-11" db="EMBL/GenBank/DDBJ databases">
        <title>Minimal conservation of predation-associated metabolite biosynthetic gene clusters underscores biosynthetic potential of Myxococcota including descriptions for ten novel species: Archangium lansinium sp. nov., Myxococcus landrumus sp. nov., Nannocystis bai.</title>
        <authorList>
            <person name="Ahearne A."/>
            <person name="Stevens C."/>
            <person name="Phillips K."/>
        </authorList>
    </citation>
    <scope>NUCLEOTIDE SEQUENCE [LARGE SCALE GENOMIC DNA]</scope>
    <source>
        <strain evidence="3 4">MIWBW</strain>
    </source>
</reference>
<organism evidence="3 4">
    <name type="scientific">Archangium lansingense</name>
    <dbReference type="NCBI Taxonomy" id="2995310"/>
    <lineage>
        <taxon>Bacteria</taxon>
        <taxon>Pseudomonadati</taxon>
        <taxon>Myxococcota</taxon>
        <taxon>Myxococcia</taxon>
        <taxon>Myxococcales</taxon>
        <taxon>Cystobacterineae</taxon>
        <taxon>Archangiaceae</taxon>
        <taxon>Archangium</taxon>
    </lineage>
</organism>
<evidence type="ECO:0000256" key="2">
    <source>
        <dbReference type="SAM" id="Phobius"/>
    </source>
</evidence>